<reference evidence="2 3" key="1">
    <citation type="submission" date="2020-08" db="EMBL/GenBank/DDBJ databases">
        <title>Genomic Encyclopedia of Type Strains, Phase IV (KMG-IV): sequencing the most valuable type-strain genomes for metagenomic binning, comparative biology and taxonomic classification.</title>
        <authorList>
            <person name="Goeker M."/>
        </authorList>
    </citation>
    <scope>NUCLEOTIDE SEQUENCE [LARGE SCALE GENOMIC DNA]</scope>
    <source>
        <strain evidence="2 3">DSM 18233</strain>
    </source>
</reference>
<dbReference type="EMBL" id="JACHHN010000001">
    <property type="protein sequence ID" value="MBB5189420.1"/>
    <property type="molecule type" value="Genomic_DNA"/>
</dbReference>
<gene>
    <name evidence="2" type="ORF">HNQ50_000130</name>
</gene>
<protein>
    <submittedName>
        <fullName evidence="2">Uncharacterized protein</fullName>
    </submittedName>
</protein>
<dbReference type="AlphaFoldDB" id="A0A840RAQ7"/>
<feature type="region of interest" description="Disordered" evidence="1">
    <location>
        <begin position="110"/>
        <end position="129"/>
    </location>
</feature>
<organism evidence="2 3">
    <name type="scientific">Silvimonas terrae</name>
    <dbReference type="NCBI Taxonomy" id="300266"/>
    <lineage>
        <taxon>Bacteria</taxon>
        <taxon>Pseudomonadati</taxon>
        <taxon>Pseudomonadota</taxon>
        <taxon>Betaproteobacteria</taxon>
        <taxon>Neisseriales</taxon>
        <taxon>Chitinibacteraceae</taxon>
        <taxon>Silvimonas</taxon>
    </lineage>
</organism>
<sequence>MSRLILSILETAMANTVLGESNVAGTPAVTGVNSAGGDGLSGVGWRGVVGTSEQFQGVYGRSVQNAGVVGESDKLHGMYGVCHNPNGGGVFGTNDNGGFGVIGVTQSGNGVDGSSQSGNGVQGKSSSGRGLAGFSDTWQGVFGYSKSQAGVVGESDGFDGVFGVSHNPNAAGVSGHNPGGLAGFFNGNVTVTGDLMLAGADCAEHFDIAPIEGTIPGMVMCIDAQGRLAPSHREYDKCVAGVVSGAGRFRPAICLDRQHPDETSRLPIALIGKVYCFVDATEVAIEIGDLMTTSSTPGHAMKAVDPMRSFGAVIGKALAPLASTKGLIPILVALQ</sequence>
<name>A0A840RAQ7_9NEIS</name>
<evidence type="ECO:0000313" key="2">
    <source>
        <dbReference type="EMBL" id="MBB5189420.1"/>
    </source>
</evidence>
<feature type="compositionally biased region" description="Polar residues" evidence="1">
    <location>
        <begin position="110"/>
        <end position="128"/>
    </location>
</feature>
<dbReference type="RefSeq" id="WP_221302933.1">
    <property type="nucleotide sequence ID" value="NZ_JACHHN010000001.1"/>
</dbReference>
<comment type="caution">
    <text evidence="2">The sequence shown here is derived from an EMBL/GenBank/DDBJ whole genome shotgun (WGS) entry which is preliminary data.</text>
</comment>
<evidence type="ECO:0000256" key="1">
    <source>
        <dbReference type="SAM" id="MobiDB-lite"/>
    </source>
</evidence>
<accession>A0A840RAQ7</accession>
<proteinExistence type="predicted"/>
<keyword evidence="3" id="KW-1185">Reference proteome</keyword>
<dbReference type="Proteomes" id="UP000543030">
    <property type="component" value="Unassembled WGS sequence"/>
</dbReference>
<evidence type="ECO:0000313" key="3">
    <source>
        <dbReference type="Proteomes" id="UP000543030"/>
    </source>
</evidence>